<evidence type="ECO:0000313" key="1">
    <source>
        <dbReference type="EMBL" id="ETO79513.1"/>
    </source>
</evidence>
<dbReference type="Proteomes" id="UP000028582">
    <property type="component" value="Unassembled WGS sequence"/>
</dbReference>
<dbReference type="EMBL" id="ANJA01001088">
    <property type="protein sequence ID" value="ETO79513.1"/>
    <property type="molecule type" value="Genomic_DNA"/>
</dbReference>
<proteinExistence type="predicted"/>
<dbReference type="OrthoDB" id="95211at2759"/>
<comment type="caution">
    <text evidence="1">The sequence shown here is derived from an EMBL/GenBank/DDBJ whole genome shotgun (WGS) entry which is preliminary data.</text>
</comment>
<gene>
    <name evidence="1" type="ORF">F444_05796</name>
</gene>
<organism evidence="1 2">
    <name type="scientific">Phytophthora nicotianae P1976</name>
    <dbReference type="NCBI Taxonomy" id="1317066"/>
    <lineage>
        <taxon>Eukaryota</taxon>
        <taxon>Sar</taxon>
        <taxon>Stramenopiles</taxon>
        <taxon>Oomycota</taxon>
        <taxon>Peronosporomycetes</taxon>
        <taxon>Peronosporales</taxon>
        <taxon>Peronosporaceae</taxon>
        <taxon>Phytophthora</taxon>
    </lineage>
</organism>
<reference evidence="1 2" key="1">
    <citation type="submission" date="2013-11" db="EMBL/GenBank/DDBJ databases">
        <title>The Genome Sequence of Phytophthora parasitica P1976.</title>
        <authorList>
            <consortium name="The Broad Institute Genomics Platform"/>
            <person name="Russ C."/>
            <person name="Tyler B."/>
            <person name="Panabieres F."/>
            <person name="Shan W."/>
            <person name="Tripathy S."/>
            <person name="Grunwald N."/>
            <person name="Machado M."/>
            <person name="Johnson C.S."/>
            <person name="Walker B."/>
            <person name="Young S."/>
            <person name="Zeng Q."/>
            <person name="Gargeya S."/>
            <person name="Fitzgerald M."/>
            <person name="Haas B."/>
            <person name="Abouelleil A."/>
            <person name="Allen A.W."/>
            <person name="Alvarado L."/>
            <person name="Arachchi H.M."/>
            <person name="Berlin A.M."/>
            <person name="Chapman S.B."/>
            <person name="Gainer-Dewar J."/>
            <person name="Goldberg J."/>
            <person name="Griggs A."/>
            <person name="Gujja S."/>
            <person name="Hansen M."/>
            <person name="Howarth C."/>
            <person name="Imamovic A."/>
            <person name="Ireland A."/>
            <person name="Larimer J."/>
            <person name="McCowan C."/>
            <person name="Murphy C."/>
            <person name="Pearson M."/>
            <person name="Poon T.W."/>
            <person name="Priest M."/>
            <person name="Roberts A."/>
            <person name="Saif S."/>
            <person name="Shea T."/>
            <person name="Sisk P."/>
            <person name="Sykes S."/>
            <person name="Wortman J."/>
            <person name="Nusbaum C."/>
            <person name="Birren B."/>
        </authorList>
    </citation>
    <scope>NUCLEOTIDE SEQUENCE [LARGE SCALE GENOMIC DNA]</scope>
    <source>
        <strain evidence="1 2">P1976</strain>
    </source>
</reference>
<protein>
    <submittedName>
        <fullName evidence="1">Uncharacterized protein</fullName>
    </submittedName>
</protein>
<sequence length="145" mass="16498">MATTDSIEATEQLQDIKVLMGSIKKEKTRRDAKLASSGTDFSNVPHGRLVEMFGKLERSGEEVVALQEKLESRLHCLDAEDTDRDEEFQELLEVSYTMEAELSARSLLERQWQDFCVKVLQMDAGIRDLTTILLNDEEILATMTK</sequence>
<accession>A0A081AKV2</accession>
<evidence type="ECO:0000313" key="2">
    <source>
        <dbReference type="Proteomes" id="UP000028582"/>
    </source>
</evidence>
<name>A0A081AKV2_PHYNI</name>
<dbReference type="AlphaFoldDB" id="A0A081AKV2"/>